<name>A0AAW2SUR8_9LAMI</name>
<evidence type="ECO:0000259" key="5">
    <source>
        <dbReference type="Pfam" id="PF08573"/>
    </source>
</evidence>
<dbReference type="EMBL" id="JACGWM010000001">
    <property type="protein sequence ID" value="KAL0396279.1"/>
    <property type="molecule type" value="Genomic_DNA"/>
</dbReference>
<evidence type="ECO:0000256" key="4">
    <source>
        <dbReference type="SAM" id="MobiDB-lite"/>
    </source>
</evidence>
<sequence>MDADSGSEKPNTSTKAGTSGFKYVGSVRKKSERESLKGVECKPCKKFYDVVLPGAGNNSNNDKQNICSEHHNGVSRHRYRVFLELWLSISNASPSRVEELKTKKILVRDVETDDTFDVLLWSMWDLIPMMISLIPLENVRENLGKVMKEDQTNSPKPVPINLRLDNSDDETQDMDVDGGLEKLNTSTKAGTSGFLSMLKQYERNLRESLKGVECKQCKKFYDVVLPSAGNNSNNDNPNICSEHHNGVSRHRYRVLIEL</sequence>
<feature type="region of interest" description="Disordered" evidence="4">
    <location>
        <begin position="1"/>
        <end position="20"/>
    </location>
</feature>
<keyword evidence="2" id="KW-0227">DNA damage</keyword>
<dbReference type="AlphaFoldDB" id="A0AAW2SUR8"/>
<dbReference type="GO" id="GO:0010792">
    <property type="term" value="P:DNA double-strand break processing involved in repair via single-strand annealing"/>
    <property type="evidence" value="ECO:0007669"/>
    <property type="project" value="TreeGrafter"/>
</dbReference>
<dbReference type="GO" id="GO:0003684">
    <property type="term" value="F:damaged DNA binding"/>
    <property type="evidence" value="ECO:0007669"/>
    <property type="project" value="TreeGrafter"/>
</dbReference>
<comment type="caution">
    <text evidence="6">The sequence shown here is derived from an EMBL/GenBank/DDBJ whole genome shotgun (WGS) entry which is preliminary data.</text>
</comment>
<dbReference type="PANTHER" id="PTHR15107:SF0">
    <property type="entry name" value="DNA ENDONUCLEASE ACTIVATOR CTP1 C-TERMINAL DOMAIN-CONTAINING PROTEIN"/>
    <property type="match status" value="1"/>
</dbReference>
<reference evidence="6" key="1">
    <citation type="submission" date="2020-06" db="EMBL/GenBank/DDBJ databases">
        <authorList>
            <person name="Li T."/>
            <person name="Hu X."/>
            <person name="Zhang T."/>
            <person name="Song X."/>
            <person name="Zhang H."/>
            <person name="Dai N."/>
            <person name="Sheng W."/>
            <person name="Hou X."/>
            <person name="Wei L."/>
        </authorList>
    </citation>
    <scope>NUCLEOTIDE SEQUENCE</scope>
    <source>
        <strain evidence="6">KEN8</strain>
        <tissue evidence="6">Leaf</tissue>
    </source>
</reference>
<reference evidence="6" key="2">
    <citation type="journal article" date="2024" name="Plant">
        <title>Genomic evolution and insights into agronomic trait innovations of Sesamum species.</title>
        <authorList>
            <person name="Miao H."/>
            <person name="Wang L."/>
            <person name="Qu L."/>
            <person name="Liu H."/>
            <person name="Sun Y."/>
            <person name="Le M."/>
            <person name="Wang Q."/>
            <person name="Wei S."/>
            <person name="Zheng Y."/>
            <person name="Lin W."/>
            <person name="Duan Y."/>
            <person name="Cao H."/>
            <person name="Xiong S."/>
            <person name="Wang X."/>
            <person name="Wei L."/>
            <person name="Li C."/>
            <person name="Ma Q."/>
            <person name="Ju M."/>
            <person name="Zhao R."/>
            <person name="Li G."/>
            <person name="Mu C."/>
            <person name="Tian Q."/>
            <person name="Mei H."/>
            <person name="Zhang T."/>
            <person name="Gao T."/>
            <person name="Zhang H."/>
        </authorList>
    </citation>
    <scope>NUCLEOTIDE SEQUENCE</scope>
    <source>
        <strain evidence="6">KEN8</strain>
    </source>
</reference>
<feature type="domain" description="DNA endonuclease activator Ctp1 C-terminal" evidence="5">
    <location>
        <begin position="26"/>
        <end position="80"/>
    </location>
</feature>
<organism evidence="6">
    <name type="scientific">Sesamum calycinum</name>
    <dbReference type="NCBI Taxonomy" id="2727403"/>
    <lineage>
        <taxon>Eukaryota</taxon>
        <taxon>Viridiplantae</taxon>
        <taxon>Streptophyta</taxon>
        <taxon>Embryophyta</taxon>
        <taxon>Tracheophyta</taxon>
        <taxon>Spermatophyta</taxon>
        <taxon>Magnoliopsida</taxon>
        <taxon>eudicotyledons</taxon>
        <taxon>Gunneridae</taxon>
        <taxon>Pentapetalae</taxon>
        <taxon>asterids</taxon>
        <taxon>lamiids</taxon>
        <taxon>Lamiales</taxon>
        <taxon>Pedaliaceae</taxon>
        <taxon>Sesamum</taxon>
    </lineage>
</organism>
<feature type="compositionally biased region" description="Polar residues" evidence="4">
    <location>
        <begin position="8"/>
        <end position="17"/>
    </location>
</feature>
<keyword evidence="3" id="KW-0539">Nucleus</keyword>
<comment type="subcellular location">
    <subcellularLocation>
        <location evidence="1">Nucleus</location>
    </subcellularLocation>
</comment>
<evidence type="ECO:0000313" key="6">
    <source>
        <dbReference type="EMBL" id="KAL0396279.1"/>
    </source>
</evidence>
<feature type="region of interest" description="Disordered" evidence="4">
    <location>
        <begin position="149"/>
        <end position="169"/>
    </location>
</feature>
<gene>
    <name evidence="6" type="ORF">Scaly_0076300</name>
</gene>
<protein>
    <submittedName>
        <fullName evidence="6">Protein gamma response 1</fullName>
    </submittedName>
</protein>
<dbReference type="InterPro" id="IPR013882">
    <property type="entry name" value="Ctp1_C"/>
</dbReference>
<accession>A0AAW2SUR8</accession>
<proteinExistence type="predicted"/>
<evidence type="ECO:0000256" key="1">
    <source>
        <dbReference type="ARBA" id="ARBA00004123"/>
    </source>
</evidence>
<dbReference type="Pfam" id="PF08573">
    <property type="entry name" value="SAE2"/>
    <property type="match status" value="1"/>
</dbReference>
<dbReference type="PANTHER" id="PTHR15107">
    <property type="entry name" value="RETINOBLASTOMA BINDING PROTEIN 8"/>
    <property type="match status" value="1"/>
</dbReference>
<evidence type="ECO:0000256" key="3">
    <source>
        <dbReference type="ARBA" id="ARBA00023242"/>
    </source>
</evidence>
<dbReference type="InterPro" id="IPR033316">
    <property type="entry name" value="RBBP8-like"/>
</dbReference>
<evidence type="ECO:0000256" key="2">
    <source>
        <dbReference type="ARBA" id="ARBA00022763"/>
    </source>
</evidence>